<evidence type="ECO:0000256" key="6">
    <source>
        <dbReference type="ARBA" id="ARBA00022989"/>
    </source>
</evidence>
<evidence type="ECO:0000256" key="1">
    <source>
        <dbReference type="ARBA" id="ARBA00004236"/>
    </source>
</evidence>
<keyword evidence="11" id="KW-1185">Reference proteome</keyword>
<dbReference type="PANTHER" id="PTHR30576">
    <property type="entry name" value="COLANIC BIOSYNTHESIS UDP-GLUCOSE LIPID CARRIER TRANSFERASE"/>
    <property type="match status" value="1"/>
</dbReference>
<comment type="subcellular location">
    <subcellularLocation>
        <location evidence="1">Cell membrane</location>
    </subcellularLocation>
</comment>
<evidence type="ECO:0000256" key="7">
    <source>
        <dbReference type="ARBA" id="ARBA00023136"/>
    </source>
</evidence>
<accession>A0A0B1ZWV5</accession>
<dbReference type="Pfam" id="PF02397">
    <property type="entry name" value="Bac_transf"/>
    <property type="match status" value="1"/>
</dbReference>
<evidence type="ECO:0000256" key="4">
    <source>
        <dbReference type="ARBA" id="ARBA00022679"/>
    </source>
</evidence>
<keyword evidence="5" id="KW-0812">Transmembrane</keyword>
<keyword evidence="6" id="KW-1133">Transmembrane helix</keyword>
<organism evidence="10 11">
    <name type="scientific">Novosphingobium malaysiense</name>
    <dbReference type="NCBI Taxonomy" id="1348853"/>
    <lineage>
        <taxon>Bacteria</taxon>
        <taxon>Pseudomonadati</taxon>
        <taxon>Pseudomonadota</taxon>
        <taxon>Alphaproteobacteria</taxon>
        <taxon>Sphingomonadales</taxon>
        <taxon>Sphingomonadaceae</taxon>
        <taxon>Novosphingobium</taxon>
    </lineage>
</organism>
<comment type="similarity">
    <text evidence="2">Belongs to the bacterial sugar transferase family.</text>
</comment>
<evidence type="ECO:0000256" key="2">
    <source>
        <dbReference type="ARBA" id="ARBA00006464"/>
    </source>
</evidence>
<gene>
    <name evidence="10" type="ORF">LK12_02635</name>
</gene>
<proteinExistence type="inferred from homology"/>
<evidence type="ECO:0000256" key="3">
    <source>
        <dbReference type="ARBA" id="ARBA00022475"/>
    </source>
</evidence>
<dbReference type="Proteomes" id="UP000031057">
    <property type="component" value="Unassembled WGS sequence"/>
</dbReference>
<protein>
    <submittedName>
        <fullName evidence="10">Sugar transferase</fullName>
    </submittedName>
</protein>
<dbReference type="GO" id="GO:0005886">
    <property type="term" value="C:plasma membrane"/>
    <property type="evidence" value="ECO:0007669"/>
    <property type="project" value="UniProtKB-SubCell"/>
</dbReference>
<evidence type="ECO:0000256" key="5">
    <source>
        <dbReference type="ARBA" id="ARBA00022692"/>
    </source>
</evidence>
<keyword evidence="3" id="KW-1003">Cell membrane</keyword>
<dbReference type="InterPro" id="IPR003362">
    <property type="entry name" value="Bact_transf"/>
</dbReference>
<evidence type="ECO:0000313" key="10">
    <source>
        <dbReference type="EMBL" id="KHK93668.1"/>
    </source>
</evidence>
<dbReference type="STRING" id="1348853.LK12_02635"/>
<evidence type="ECO:0000313" key="11">
    <source>
        <dbReference type="Proteomes" id="UP000031057"/>
    </source>
</evidence>
<reference evidence="10 11" key="1">
    <citation type="submission" date="2014-10" db="EMBL/GenBank/DDBJ databases">
        <title>Genome sequence of Novosphingobium malaysiense MUSC 273(T).</title>
        <authorList>
            <person name="Lee L.-H."/>
        </authorList>
    </citation>
    <scope>NUCLEOTIDE SEQUENCE [LARGE SCALE GENOMIC DNA]</scope>
    <source>
        <strain evidence="10 11">MUSC 273</strain>
    </source>
</reference>
<evidence type="ECO:0000259" key="9">
    <source>
        <dbReference type="Pfam" id="PF02397"/>
    </source>
</evidence>
<keyword evidence="7" id="KW-0472">Membrane</keyword>
<feature type="domain" description="Bacterial sugar transferase" evidence="9">
    <location>
        <begin position="5"/>
        <end position="166"/>
    </location>
</feature>
<sequence length="172" mass="19821">MFVSDPGPIFFVHRRIGYRGRFFNCYKFRSMKLDGDAILDRHLASDPEAQREWEAMRKLKCDPRVTRVGAFMRKLSLDEFPQLINVLMGDMSIVGPRPIVEAEVDHYGRHFIHYCNVRPGLTGLWQTSGRSDVSFQSRVAMDVTYSQRKSLALDAWLLCKTVPVVVFSRGAY</sequence>
<name>A0A0B1ZWV5_9SPHN</name>
<dbReference type="AlphaFoldDB" id="A0A0B1ZWV5"/>
<keyword evidence="8" id="KW-0270">Exopolysaccharide synthesis</keyword>
<dbReference type="GO" id="GO:0016780">
    <property type="term" value="F:phosphotransferase activity, for other substituted phosphate groups"/>
    <property type="evidence" value="ECO:0007669"/>
    <property type="project" value="TreeGrafter"/>
</dbReference>
<dbReference type="EMBL" id="JTDI01000001">
    <property type="protein sequence ID" value="KHK93668.1"/>
    <property type="molecule type" value="Genomic_DNA"/>
</dbReference>
<evidence type="ECO:0000256" key="8">
    <source>
        <dbReference type="ARBA" id="ARBA00023169"/>
    </source>
</evidence>
<keyword evidence="4 10" id="KW-0808">Transferase</keyword>
<dbReference type="GO" id="GO:0000271">
    <property type="term" value="P:polysaccharide biosynthetic process"/>
    <property type="evidence" value="ECO:0007669"/>
    <property type="project" value="UniProtKB-KW"/>
</dbReference>
<comment type="caution">
    <text evidence="10">The sequence shown here is derived from an EMBL/GenBank/DDBJ whole genome shotgun (WGS) entry which is preliminary data.</text>
</comment>
<dbReference type="PANTHER" id="PTHR30576:SF4">
    <property type="entry name" value="UNDECAPRENYL-PHOSPHATE GALACTOSE PHOSPHOTRANSFERASE"/>
    <property type="match status" value="1"/>
</dbReference>